<gene>
    <name evidence="3" type="ORF">THAOC_29483</name>
</gene>
<dbReference type="InterPro" id="IPR050767">
    <property type="entry name" value="Sel1_AlgK"/>
</dbReference>
<reference evidence="3 4" key="1">
    <citation type="journal article" date="2012" name="Genome Biol.">
        <title>Genome and low-iron response of an oceanic diatom adapted to chronic iron limitation.</title>
        <authorList>
            <person name="Lommer M."/>
            <person name="Specht M."/>
            <person name="Roy A.S."/>
            <person name="Kraemer L."/>
            <person name="Andreson R."/>
            <person name="Gutowska M.A."/>
            <person name="Wolf J."/>
            <person name="Bergner S.V."/>
            <person name="Schilhabel M.B."/>
            <person name="Klostermeier U.C."/>
            <person name="Beiko R.G."/>
            <person name="Rosenstiel P."/>
            <person name="Hippler M."/>
            <person name="Laroche J."/>
        </authorList>
    </citation>
    <scope>NUCLEOTIDE SEQUENCE [LARGE SCALE GENOMIC DNA]</scope>
    <source>
        <strain evidence="3 4">CCMP1005</strain>
    </source>
</reference>
<evidence type="ECO:0000313" key="4">
    <source>
        <dbReference type="Proteomes" id="UP000266841"/>
    </source>
</evidence>
<feature type="region of interest" description="Disordered" evidence="2">
    <location>
        <begin position="180"/>
        <end position="205"/>
    </location>
</feature>
<dbReference type="InterPro" id="IPR006597">
    <property type="entry name" value="Sel1-like"/>
</dbReference>
<dbReference type="Gene3D" id="1.25.40.10">
    <property type="entry name" value="Tetratricopeptide repeat domain"/>
    <property type="match status" value="1"/>
</dbReference>
<dbReference type="Proteomes" id="UP000266841">
    <property type="component" value="Unassembled WGS sequence"/>
</dbReference>
<dbReference type="PANTHER" id="PTHR11102">
    <property type="entry name" value="SEL-1-LIKE PROTEIN"/>
    <property type="match status" value="1"/>
</dbReference>
<evidence type="ECO:0000313" key="3">
    <source>
        <dbReference type="EMBL" id="EJK51348.1"/>
    </source>
</evidence>
<dbReference type="InterPro" id="IPR011990">
    <property type="entry name" value="TPR-like_helical_dom_sf"/>
</dbReference>
<organism evidence="3 4">
    <name type="scientific">Thalassiosira oceanica</name>
    <name type="common">Marine diatom</name>
    <dbReference type="NCBI Taxonomy" id="159749"/>
    <lineage>
        <taxon>Eukaryota</taxon>
        <taxon>Sar</taxon>
        <taxon>Stramenopiles</taxon>
        <taxon>Ochrophyta</taxon>
        <taxon>Bacillariophyta</taxon>
        <taxon>Coscinodiscophyceae</taxon>
        <taxon>Thalassiosirophycidae</taxon>
        <taxon>Thalassiosirales</taxon>
        <taxon>Thalassiosiraceae</taxon>
        <taxon>Thalassiosira</taxon>
    </lineage>
</organism>
<comment type="caution">
    <text evidence="3">The sequence shown here is derived from an EMBL/GenBank/DDBJ whole genome shotgun (WGS) entry which is preliminary data.</text>
</comment>
<feature type="region of interest" description="Disordered" evidence="2">
    <location>
        <begin position="103"/>
        <end position="124"/>
    </location>
</feature>
<protein>
    <submittedName>
        <fullName evidence="3">Uncharacterized protein</fullName>
    </submittedName>
</protein>
<evidence type="ECO:0000256" key="2">
    <source>
        <dbReference type="SAM" id="MobiDB-lite"/>
    </source>
</evidence>
<dbReference type="SUPFAM" id="SSF81901">
    <property type="entry name" value="HCP-like"/>
    <property type="match status" value="1"/>
</dbReference>
<dbReference type="SMART" id="SM00671">
    <property type="entry name" value="SEL1"/>
    <property type="match status" value="3"/>
</dbReference>
<proteinExistence type="inferred from homology"/>
<sequence>MSLALHMGAHARVARRVGGLWEALERGVRAEHVRPPDHLDVDGLRVGRQRLFELPFADPTPRSDDVREDFDEHFVSRLCRGRGNRDDFICYRILDYDQPGRPTVPSRPWATGQRKTGCPTARKATGAPPAAVYCRIRPPSTHGCQPIRSPRSAGEVAVIRHRAPLTPVLQTEPFQPEARLHDPDQMKIPPSPGIRRSPRPVRRPSADPVLVQPTIFASSDVAVFLSARRSKCQRHSRIPDCPTGDPKNHGYLLAIYDYFSLEKRALVTTARRSVDRRKYATFHSENGRRGVRYLDSTRQNGLETCSAGFLGHIYWAVGGVPLTLCISMLARCPFRERTNVPTDDASKLAMVRKRVGKGDAKAIYFLGEMSYQGKHGLAKDVSRAIELWTEAAELGSLDARYELGLMYYTGDGVEEDKPRGIHHWQQAAMKGQVMSRHSLGVVDYANGNYELSVQHLLISAKLGYEFSLDGIKDMFKEGHATRAQYAEALLAYRDAAEEMKSPQREEAKRLGA</sequence>
<dbReference type="EMBL" id="AGNL01041778">
    <property type="protein sequence ID" value="EJK51348.1"/>
    <property type="molecule type" value="Genomic_DNA"/>
</dbReference>
<accession>K0RC97</accession>
<comment type="similarity">
    <text evidence="1">Belongs to the sel-1 family.</text>
</comment>
<dbReference type="PANTHER" id="PTHR11102:SF160">
    <property type="entry name" value="ERAD-ASSOCIATED E3 UBIQUITIN-PROTEIN LIGASE COMPONENT HRD3"/>
    <property type="match status" value="1"/>
</dbReference>
<dbReference type="AlphaFoldDB" id="K0RC97"/>
<keyword evidence="4" id="KW-1185">Reference proteome</keyword>
<dbReference type="eggNOG" id="ENOG502SDB9">
    <property type="taxonomic scope" value="Eukaryota"/>
</dbReference>
<dbReference type="Pfam" id="PF08238">
    <property type="entry name" value="Sel1"/>
    <property type="match status" value="2"/>
</dbReference>
<name>K0RC97_THAOC</name>
<evidence type="ECO:0000256" key="1">
    <source>
        <dbReference type="ARBA" id="ARBA00038101"/>
    </source>
</evidence>